<accession>A0A4Y7K069</accession>
<keyword evidence="4" id="KW-0472">Membrane</keyword>
<gene>
    <name evidence="7" type="ORF">C5167_010411</name>
</gene>
<evidence type="ECO:0000313" key="7">
    <source>
        <dbReference type="EMBL" id="RZC66723.1"/>
    </source>
</evidence>
<comment type="similarity">
    <text evidence="2 6">Belongs to the ATG8 family.</text>
</comment>
<organism evidence="7 8">
    <name type="scientific">Papaver somniferum</name>
    <name type="common">Opium poppy</name>
    <dbReference type="NCBI Taxonomy" id="3469"/>
    <lineage>
        <taxon>Eukaryota</taxon>
        <taxon>Viridiplantae</taxon>
        <taxon>Streptophyta</taxon>
        <taxon>Embryophyta</taxon>
        <taxon>Tracheophyta</taxon>
        <taxon>Spermatophyta</taxon>
        <taxon>Magnoliopsida</taxon>
        <taxon>Ranunculales</taxon>
        <taxon>Papaveraceae</taxon>
        <taxon>Papaveroideae</taxon>
        <taxon>Papaver</taxon>
    </lineage>
</organism>
<keyword evidence="5" id="KW-0449">Lipoprotein</keyword>
<dbReference type="Pfam" id="PF02991">
    <property type="entry name" value="ATG8"/>
    <property type="match status" value="1"/>
</dbReference>
<keyword evidence="8" id="KW-1185">Reference proteome</keyword>
<evidence type="ECO:0000256" key="2">
    <source>
        <dbReference type="ARBA" id="ARBA00007293"/>
    </source>
</evidence>
<dbReference type="Gramene" id="RZC66723">
    <property type="protein sequence ID" value="RZC66723"/>
    <property type="gene ID" value="C5167_010411"/>
</dbReference>
<sequence>MDAGGGDAALMLSTVIQWTGSICSKHDQYNEADPEKITQVIVEKDERSEIPNIDRKKYLVPADLTVEQFVYVIRKRIKFSAEKAIFIFVDNFLPPTVRATKWKLFVLNLFSGAKDQLRDDVAFNSAN</sequence>
<keyword evidence="6" id="KW-0072">Autophagy</keyword>
<dbReference type="STRING" id="3469.A0A4Y7K069"/>
<evidence type="ECO:0000256" key="4">
    <source>
        <dbReference type="ARBA" id="ARBA00023136"/>
    </source>
</evidence>
<proteinExistence type="inferred from homology"/>
<evidence type="ECO:0000256" key="3">
    <source>
        <dbReference type="ARBA" id="ARBA00022786"/>
    </source>
</evidence>
<dbReference type="AlphaFoldDB" id="A0A4Y7K069"/>
<evidence type="ECO:0000313" key="8">
    <source>
        <dbReference type="Proteomes" id="UP000316621"/>
    </source>
</evidence>
<evidence type="ECO:0000256" key="5">
    <source>
        <dbReference type="ARBA" id="ARBA00023288"/>
    </source>
</evidence>
<dbReference type="EMBL" id="CM010720">
    <property type="protein sequence ID" value="RZC66723.1"/>
    <property type="molecule type" value="Genomic_DNA"/>
</dbReference>
<dbReference type="PANTHER" id="PTHR10969">
    <property type="entry name" value="MICROTUBULE-ASSOCIATED PROTEINS 1A/1B LIGHT CHAIN 3-RELATED"/>
    <property type="match status" value="1"/>
</dbReference>
<evidence type="ECO:0000256" key="6">
    <source>
        <dbReference type="RuleBase" id="RU004384"/>
    </source>
</evidence>
<dbReference type="Proteomes" id="UP000316621">
    <property type="component" value="Chromosome 6"/>
</dbReference>
<dbReference type="GO" id="GO:0006914">
    <property type="term" value="P:autophagy"/>
    <property type="evidence" value="ECO:0007669"/>
    <property type="project" value="UniProtKB-KW"/>
</dbReference>
<dbReference type="Gene3D" id="3.10.20.90">
    <property type="entry name" value="Phosphatidylinositol 3-kinase Catalytic Subunit, Chain A, domain 1"/>
    <property type="match status" value="1"/>
</dbReference>
<dbReference type="GO" id="GO:0005776">
    <property type="term" value="C:autophagosome"/>
    <property type="evidence" value="ECO:0007669"/>
    <property type="project" value="UniProtKB-ARBA"/>
</dbReference>
<keyword evidence="3" id="KW-0833">Ubl conjugation pathway</keyword>
<dbReference type="SUPFAM" id="SSF54236">
    <property type="entry name" value="Ubiquitin-like"/>
    <property type="match status" value="1"/>
</dbReference>
<name>A0A4Y7K069_PAPSO</name>
<reference evidence="7 8" key="1">
    <citation type="journal article" date="2018" name="Science">
        <title>The opium poppy genome and morphinan production.</title>
        <authorList>
            <person name="Guo L."/>
            <person name="Winzer T."/>
            <person name="Yang X."/>
            <person name="Li Y."/>
            <person name="Ning Z."/>
            <person name="He Z."/>
            <person name="Teodor R."/>
            <person name="Lu Y."/>
            <person name="Bowser T.A."/>
            <person name="Graham I.A."/>
            <person name="Ye K."/>
        </authorList>
    </citation>
    <scope>NUCLEOTIDE SEQUENCE [LARGE SCALE GENOMIC DNA]</scope>
    <source>
        <strain evidence="8">cv. HN1</strain>
        <tissue evidence="7">Leaves</tissue>
    </source>
</reference>
<protein>
    <recommendedName>
        <fullName evidence="6">Autophagy-related protein</fullName>
    </recommendedName>
</protein>
<comment type="subcellular location">
    <subcellularLocation>
        <location evidence="1">Membrane</location>
    </subcellularLocation>
</comment>
<dbReference type="InterPro" id="IPR004241">
    <property type="entry name" value="Atg8-like"/>
</dbReference>
<evidence type="ECO:0000256" key="1">
    <source>
        <dbReference type="ARBA" id="ARBA00004370"/>
    </source>
</evidence>
<dbReference type="GO" id="GO:0016020">
    <property type="term" value="C:membrane"/>
    <property type="evidence" value="ECO:0007669"/>
    <property type="project" value="UniProtKB-SubCell"/>
</dbReference>
<dbReference type="InterPro" id="IPR029071">
    <property type="entry name" value="Ubiquitin-like_domsf"/>
</dbReference>